<sequence length="79" mass="9108">MTDQCRAGRCIVGEIRNRAVLEKDWVKEAKAFQKVIADWNEKTKRFAIPHPGFCHPSNYCAMCGRPLQAFHEANPYLDK</sequence>
<protein>
    <submittedName>
        <fullName evidence="1">Uncharacterized protein</fullName>
    </submittedName>
</protein>
<organism evidence="1">
    <name type="scientific">Pseudomonas phage HRDY3</name>
    <dbReference type="NCBI Taxonomy" id="3236930"/>
    <lineage>
        <taxon>Viruses</taxon>
    </lineage>
</organism>
<dbReference type="EMBL" id="PQ015379">
    <property type="protein sequence ID" value="XDJ15313.1"/>
    <property type="molecule type" value="Genomic_DNA"/>
</dbReference>
<name>A0AB39CE62_9VIRU</name>
<proteinExistence type="predicted"/>
<reference evidence="1" key="1">
    <citation type="submission" date="2024-07" db="EMBL/GenBank/DDBJ databases">
        <authorList>
            <person name="Bringhurst R.M."/>
            <person name="Homer T.E."/>
        </authorList>
    </citation>
    <scope>NUCLEOTIDE SEQUENCE</scope>
</reference>
<accession>A0AB39CE62</accession>
<evidence type="ECO:0000313" key="1">
    <source>
        <dbReference type="EMBL" id="XDJ15313.1"/>
    </source>
</evidence>